<dbReference type="Proteomes" id="UP000091820">
    <property type="component" value="Unassembled WGS sequence"/>
</dbReference>
<dbReference type="VEuPathDB" id="VectorBase:GBRI013511"/>
<proteinExistence type="predicted"/>
<feature type="transmembrane region" description="Helical" evidence="1">
    <location>
        <begin position="40"/>
        <end position="60"/>
    </location>
</feature>
<keyword evidence="1" id="KW-0812">Transmembrane</keyword>
<evidence type="ECO:0000313" key="2">
    <source>
        <dbReference type="EnsemblMetazoa" id="GBRI013511-PA"/>
    </source>
</evidence>
<keyword evidence="1" id="KW-1133">Transmembrane helix</keyword>
<dbReference type="AlphaFoldDB" id="A0A1A9WBL7"/>
<name>A0A1A9WBL7_9MUSC</name>
<reference evidence="3" key="1">
    <citation type="submission" date="2014-03" db="EMBL/GenBank/DDBJ databases">
        <authorList>
            <person name="Aksoy S."/>
            <person name="Warren W."/>
            <person name="Wilson R.K."/>
        </authorList>
    </citation>
    <scope>NUCLEOTIDE SEQUENCE [LARGE SCALE GENOMIC DNA]</scope>
    <source>
        <strain evidence="3">IAEA</strain>
    </source>
</reference>
<dbReference type="EnsemblMetazoa" id="GBRI013511-RA">
    <property type="protein sequence ID" value="GBRI013511-PA"/>
    <property type="gene ID" value="GBRI013511"/>
</dbReference>
<reference evidence="2" key="2">
    <citation type="submission" date="2020-05" db="UniProtKB">
        <authorList>
            <consortium name="EnsemblMetazoa"/>
        </authorList>
    </citation>
    <scope>IDENTIFICATION</scope>
    <source>
        <strain evidence="2">IAEA</strain>
    </source>
</reference>
<accession>A0A1A9WBL7</accession>
<organism evidence="2 3">
    <name type="scientific">Glossina brevipalpis</name>
    <dbReference type="NCBI Taxonomy" id="37001"/>
    <lineage>
        <taxon>Eukaryota</taxon>
        <taxon>Metazoa</taxon>
        <taxon>Ecdysozoa</taxon>
        <taxon>Arthropoda</taxon>
        <taxon>Hexapoda</taxon>
        <taxon>Insecta</taxon>
        <taxon>Pterygota</taxon>
        <taxon>Neoptera</taxon>
        <taxon>Endopterygota</taxon>
        <taxon>Diptera</taxon>
        <taxon>Brachycera</taxon>
        <taxon>Muscomorpha</taxon>
        <taxon>Hippoboscoidea</taxon>
        <taxon>Glossinidae</taxon>
        <taxon>Glossina</taxon>
    </lineage>
</organism>
<protein>
    <submittedName>
        <fullName evidence="2">Uncharacterized protein</fullName>
    </submittedName>
</protein>
<sequence length="258" mass="29803">MPEEVRVRTKVIRSIQINVEEIFNSIISLKLSLLGKISKVLNLILFVIILCVVKAAVVFLRGRLCARFEWVRFRASFLAPLLGSPAPTSNMLANEFRFTVRFPHSLTRATELFEGLQDKFLADMGQIGCINQADDSKNYEMAADNRGSTYAEIENEPFKTFCSTGQRIRKTNLQVFNRLKRFRHVCSHRSRLDFEFYQQDMYRFPLLLAGIRMSHEQQSHLTAQSGVQTKSTSFLRRLATPCGKVVTIRLFFPIEYEY</sequence>
<keyword evidence="1" id="KW-0472">Membrane</keyword>
<keyword evidence="3" id="KW-1185">Reference proteome</keyword>
<evidence type="ECO:0000256" key="1">
    <source>
        <dbReference type="SAM" id="Phobius"/>
    </source>
</evidence>
<evidence type="ECO:0000313" key="3">
    <source>
        <dbReference type="Proteomes" id="UP000091820"/>
    </source>
</evidence>